<evidence type="ECO:0000313" key="3">
    <source>
        <dbReference type="Proteomes" id="UP000594467"/>
    </source>
</evidence>
<name>A0A9Q6VIH2_PSEFR</name>
<dbReference type="InterPro" id="IPR007345">
    <property type="entry name" value="Polysacch_pyruvyl_Trfase"/>
</dbReference>
<dbReference type="GO" id="GO:0016740">
    <property type="term" value="F:transferase activity"/>
    <property type="evidence" value="ECO:0007669"/>
    <property type="project" value="UniProtKB-KW"/>
</dbReference>
<reference evidence="2 3" key="1">
    <citation type="submission" date="2020-11" db="EMBL/GenBank/DDBJ databases">
        <title>The Complete Genome of Pseudomonas fragi A13BB.</title>
        <authorList>
            <person name="Awolope O.K."/>
            <person name="O'Driscoll N.H."/>
            <person name="Di Salvo A."/>
            <person name="Lamb A.J."/>
        </authorList>
    </citation>
    <scope>NUCLEOTIDE SEQUENCE [LARGE SCALE GENOMIC DNA]</scope>
    <source>
        <strain evidence="2 3">A13BB</strain>
    </source>
</reference>
<proteinExistence type="predicted"/>
<organism evidence="2 3">
    <name type="scientific">Pseudomonas fragi</name>
    <dbReference type="NCBI Taxonomy" id="296"/>
    <lineage>
        <taxon>Bacteria</taxon>
        <taxon>Pseudomonadati</taxon>
        <taxon>Pseudomonadota</taxon>
        <taxon>Gammaproteobacteria</taxon>
        <taxon>Pseudomonadales</taxon>
        <taxon>Pseudomonadaceae</taxon>
        <taxon>Pseudomonas</taxon>
    </lineage>
</organism>
<keyword evidence="2" id="KW-0808">Transferase</keyword>
<protein>
    <submittedName>
        <fullName evidence="2">Polysaccharide pyruvyl transferase family protein</fullName>
    </submittedName>
</protein>
<feature type="domain" description="Polysaccharide pyruvyl transferase" evidence="1">
    <location>
        <begin position="13"/>
        <end position="300"/>
    </location>
</feature>
<evidence type="ECO:0000259" key="1">
    <source>
        <dbReference type="Pfam" id="PF04230"/>
    </source>
</evidence>
<sequence>MKIGIITIHNSCNYGAVLQAFATQESFKKYGDVEILNYRNTHTDKPTKLLRFGTKPKDALRLAKDILKLLPKTRILKKFRFFFAEHYNLSGQPSQNLEVVEKKYDIYVCGSDQIWNPQIISEDGKIDKNYFLAFSGTGKKISYASSMGSYSYTSTESLEIKTYLQDFHRISVRESDTAQFLSTTLQREVDHVLDPTLLLNKKEWTSVLNIKDDSPKKSYMLVYVLRNSKILSETVKAVAEALDLDIIVIDQDPFTTLRCTTHINDAGPIDFVKLFSNASFVITNSFHGCAFSVNFNIPFLITPPPSGLNRIMSLLSAVGAETRAINTRNQAIETAQKEVDFDKINLQLDILRSKSKKFISDSIESIELT</sequence>
<dbReference type="Proteomes" id="UP000594467">
    <property type="component" value="Chromosome"/>
</dbReference>
<dbReference type="RefSeq" id="WP_196882340.1">
    <property type="nucleotide sequence ID" value="NZ_CP065202.1"/>
</dbReference>
<accession>A0A9Q6VIH2</accession>
<dbReference type="Pfam" id="PF04230">
    <property type="entry name" value="PS_pyruv_trans"/>
    <property type="match status" value="1"/>
</dbReference>
<evidence type="ECO:0000313" key="2">
    <source>
        <dbReference type="EMBL" id="QPL29987.1"/>
    </source>
</evidence>
<dbReference type="AlphaFoldDB" id="A0A9Q6VIH2"/>
<dbReference type="EMBL" id="CP065202">
    <property type="protein sequence ID" value="QPL29987.1"/>
    <property type="molecule type" value="Genomic_DNA"/>
</dbReference>
<gene>
    <name evidence="2" type="ORF">I5R27_14135</name>
</gene>